<protein>
    <submittedName>
        <fullName evidence="3">Serine hydrolase</fullName>
    </submittedName>
</protein>
<accession>A0ABT5ZE26</accession>
<dbReference type="PROSITE" id="PS51257">
    <property type="entry name" value="PROKAR_LIPOPROTEIN"/>
    <property type="match status" value="1"/>
</dbReference>
<feature type="chain" id="PRO_5045328806" evidence="1">
    <location>
        <begin position="31"/>
        <end position="425"/>
    </location>
</feature>
<dbReference type="PANTHER" id="PTHR46825:SF7">
    <property type="entry name" value="D-ALANYL-D-ALANINE CARBOXYPEPTIDASE"/>
    <property type="match status" value="1"/>
</dbReference>
<reference evidence="3 4" key="1">
    <citation type="submission" date="2023-03" db="EMBL/GenBank/DDBJ databases">
        <title>Draft genome sequence of Streptomyces sp. RB6PN23 isolated from peat swamp forest in Thailand.</title>
        <authorList>
            <person name="Klaysubun C."/>
            <person name="Duangmal K."/>
        </authorList>
    </citation>
    <scope>NUCLEOTIDE SEQUENCE [LARGE SCALE GENOMIC DNA]</scope>
    <source>
        <strain evidence="3 4">RB6PN23</strain>
    </source>
</reference>
<comment type="caution">
    <text evidence="3">The sequence shown here is derived from an EMBL/GenBank/DDBJ whole genome shotgun (WGS) entry which is preliminary data.</text>
</comment>
<dbReference type="InterPro" id="IPR050491">
    <property type="entry name" value="AmpC-like"/>
</dbReference>
<evidence type="ECO:0000313" key="3">
    <source>
        <dbReference type="EMBL" id="MDF3288082.1"/>
    </source>
</evidence>
<dbReference type="EMBL" id="JARJBC010000001">
    <property type="protein sequence ID" value="MDF3288082.1"/>
    <property type="molecule type" value="Genomic_DNA"/>
</dbReference>
<feature type="domain" description="Beta-lactamase-related" evidence="2">
    <location>
        <begin position="85"/>
        <end position="388"/>
    </location>
</feature>
<dbReference type="InterPro" id="IPR001466">
    <property type="entry name" value="Beta-lactam-related"/>
</dbReference>
<name>A0ABT5ZE26_9ACTN</name>
<evidence type="ECO:0000256" key="1">
    <source>
        <dbReference type="SAM" id="SignalP"/>
    </source>
</evidence>
<feature type="signal peptide" evidence="1">
    <location>
        <begin position="1"/>
        <end position="30"/>
    </location>
</feature>
<sequence length="425" mass="44993">MTQHTRPSRRRRRMALAVPLTAALVCAATACSAGSVTPTSTTTSASVARFQLARLARQDVAAGAPGVLVRVDDGHGSPIQIARQAAWSVADHKLGVDDQFKMGSNSKTMVATVILQLVAEHRIELTDPVDKWLPGLVPNGHAITLGMLLNHTSGLFNHSNDPAVLKTFTGQDTRQWTPQELVAAAVEHGPLFAPGARFSYSNTNYVTLGLVAEKATGQRLADLIQQRIVKRLHLEHTYLSSGVIQPTDPHLAHGYEPDAAHLGPVLPAGTPPGTHFVGGSRADGYVDVTRIGLTTEAGAGGVISTADDWARFDKALLSGRLLPRAQMREMRTTVSEGSSTPNRYGLGLEQIVTPCGTAWGHGGQVPGYSSEDYTDGTGQRTVSVFTSTIFGLASPRTGRADQALVNAAVCAMFDKPVPRATASSS</sequence>
<dbReference type="PANTHER" id="PTHR46825">
    <property type="entry name" value="D-ALANYL-D-ALANINE-CARBOXYPEPTIDASE/ENDOPEPTIDASE AMPH"/>
    <property type="match status" value="1"/>
</dbReference>
<dbReference type="InterPro" id="IPR012338">
    <property type="entry name" value="Beta-lactam/transpept-like"/>
</dbReference>
<evidence type="ECO:0000313" key="4">
    <source>
        <dbReference type="Proteomes" id="UP001216579"/>
    </source>
</evidence>
<dbReference type="Gene3D" id="3.40.710.10">
    <property type="entry name" value="DD-peptidase/beta-lactamase superfamily"/>
    <property type="match status" value="1"/>
</dbReference>
<gene>
    <name evidence="3" type="ORF">P3G67_02310</name>
</gene>
<keyword evidence="1" id="KW-0732">Signal</keyword>
<dbReference type="RefSeq" id="WP_276091935.1">
    <property type="nucleotide sequence ID" value="NZ_JARJBC010000001.1"/>
</dbReference>
<organism evidence="3 4">
    <name type="scientific">Streptomyces silvisoli</name>
    <dbReference type="NCBI Taxonomy" id="3034235"/>
    <lineage>
        <taxon>Bacteria</taxon>
        <taxon>Bacillati</taxon>
        <taxon>Actinomycetota</taxon>
        <taxon>Actinomycetes</taxon>
        <taxon>Kitasatosporales</taxon>
        <taxon>Streptomycetaceae</taxon>
        <taxon>Streptomyces</taxon>
    </lineage>
</organism>
<dbReference type="SUPFAM" id="SSF56601">
    <property type="entry name" value="beta-lactamase/transpeptidase-like"/>
    <property type="match status" value="1"/>
</dbReference>
<proteinExistence type="predicted"/>
<keyword evidence="4" id="KW-1185">Reference proteome</keyword>
<dbReference type="Pfam" id="PF00144">
    <property type="entry name" value="Beta-lactamase"/>
    <property type="match status" value="1"/>
</dbReference>
<dbReference type="GO" id="GO:0016787">
    <property type="term" value="F:hydrolase activity"/>
    <property type="evidence" value="ECO:0007669"/>
    <property type="project" value="UniProtKB-KW"/>
</dbReference>
<keyword evidence="3" id="KW-0378">Hydrolase</keyword>
<evidence type="ECO:0000259" key="2">
    <source>
        <dbReference type="Pfam" id="PF00144"/>
    </source>
</evidence>
<dbReference type="Proteomes" id="UP001216579">
    <property type="component" value="Unassembled WGS sequence"/>
</dbReference>